<dbReference type="RefSeq" id="XP_008720007.1">
    <property type="nucleotide sequence ID" value="XM_008721785.1"/>
</dbReference>
<dbReference type="GO" id="GO:0009277">
    <property type="term" value="C:fungal-type cell wall"/>
    <property type="evidence" value="ECO:0007669"/>
    <property type="project" value="TreeGrafter"/>
</dbReference>
<evidence type="ECO:0000313" key="6">
    <source>
        <dbReference type="Proteomes" id="UP000030752"/>
    </source>
</evidence>
<dbReference type="EMBL" id="KB822723">
    <property type="protein sequence ID" value="ETN37838.1"/>
    <property type="molecule type" value="Genomic_DNA"/>
</dbReference>
<evidence type="ECO:0000256" key="1">
    <source>
        <dbReference type="ARBA" id="ARBA00004196"/>
    </source>
</evidence>
<dbReference type="OrthoDB" id="941679at2759"/>
<dbReference type="SUPFAM" id="SSF51445">
    <property type="entry name" value="(Trans)glycosidases"/>
    <property type="match status" value="1"/>
</dbReference>
<dbReference type="GO" id="GO:0005576">
    <property type="term" value="C:extracellular region"/>
    <property type="evidence" value="ECO:0007669"/>
    <property type="project" value="TreeGrafter"/>
</dbReference>
<organism evidence="5 6">
    <name type="scientific">Cyphellophora europaea (strain CBS 101466)</name>
    <name type="common">Phialophora europaea</name>
    <dbReference type="NCBI Taxonomy" id="1220924"/>
    <lineage>
        <taxon>Eukaryota</taxon>
        <taxon>Fungi</taxon>
        <taxon>Dikarya</taxon>
        <taxon>Ascomycota</taxon>
        <taxon>Pezizomycotina</taxon>
        <taxon>Eurotiomycetes</taxon>
        <taxon>Chaetothyriomycetidae</taxon>
        <taxon>Chaetothyriales</taxon>
        <taxon>Cyphellophoraceae</taxon>
        <taxon>Cyphellophora</taxon>
    </lineage>
</organism>
<gene>
    <name evidence="5" type="ORF">HMPREF1541_07461</name>
</gene>
<dbReference type="Proteomes" id="UP000030752">
    <property type="component" value="Unassembled WGS sequence"/>
</dbReference>
<dbReference type="PANTHER" id="PTHR16631:SF14">
    <property type="entry name" value="FAMILY 17 GLUCOSIDASE SCW10-RELATED"/>
    <property type="match status" value="1"/>
</dbReference>
<comment type="similarity">
    <text evidence="2">Belongs to the glycosyl hydrolase 17 family.</text>
</comment>
<dbReference type="PANTHER" id="PTHR16631">
    <property type="entry name" value="GLUCAN 1,3-BETA-GLUCOSIDASE"/>
    <property type="match status" value="1"/>
</dbReference>
<dbReference type="STRING" id="1220924.W2RQ50"/>
<evidence type="ECO:0000256" key="4">
    <source>
        <dbReference type="SAM" id="SignalP"/>
    </source>
</evidence>
<evidence type="ECO:0000256" key="2">
    <source>
        <dbReference type="ARBA" id="ARBA00008773"/>
    </source>
</evidence>
<dbReference type="GO" id="GO:0071555">
    <property type="term" value="P:cell wall organization"/>
    <property type="evidence" value="ECO:0007669"/>
    <property type="project" value="TreeGrafter"/>
</dbReference>
<name>W2RQ50_CYPE1</name>
<dbReference type="VEuPathDB" id="FungiDB:HMPREF1541_07461"/>
<dbReference type="InParanoid" id="W2RQ50"/>
<dbReference type="InterPro" id="IPR050732">
    <property type="entry name" value="Beta-glucan_modifiers"/>
</dbReference>
<dbReference type="GO" id="GO:0009986">
    <property type="term" value="C:cell surface"/>
    <property type="evidence" value="ECO:0007669"/>
    <property type="project" value="TreeGrafter"/>
</dbReference>
<keyword evidence="6" id="KW-1185">Reference proteome</keyword>
<sequence length="377" mass="38922">MKSTAIFVLAALAAQTVSAVPHRRDHKILHQARAEAGAVTVTKTIVEPSAVVWVDDAGNTVSTEYRGSPATAAPEVNNKVGPAIFAGNVQPAVPNVNRPVSSTSASPGSNTGASVGATGNGGYGICYDMINAQTQCKTADQVNQDFAFLSQNGYKMVRTYDVGCNIGIVATAAAAHGMKVFAGINSISNVAGDLQKLINYINGNWAAVDTVNIGNEQVNQGAASASQVTAAVAQGRAMLQKAGFSGNVVTVDVFNQFIANPSLGSNSDYIAANAHGFFDTTNSAANNGNWLQKEYTQLKSIANGKKVVITESGWPHAGSANGGASADPGSQSTAIAAIKTAFADKQDSLYVFQAYDAKYKQPGAMGIEQSFGLFGSN</sequence>
<protein>
    <submittedName>
        <fullName evidence="5">Uncharacterized protein</fullName>
    </submittedName>
</protein>
<dbReference type="Gene3D" id="3.20.20.80">
    <property type="entry name" value="Glycosidases"/>
    <property type="match status" value="1"/>
</dbReference>
<proteinExistence type="inferred from homology"/>
<dbReference type="AlphaFoldDB" id="W2RQ50"/>
<evidence type="ECO:0000256" key="3">
    <source>
        <dbReference type="ARBA" id="ARBA00022801"/>
    </source>
</evidence>
<dbReference type="HOGENOM" id="CLU_027285_1_1_1"/>
<feature type="chain" id="PRO_5004824409" evidence="4">
    <location>
        <begin position="20"/>
        <end position="377"/>
    </location>
</feature>
<dbReference type="eggNOG" id="ENOG502QTKT">
    <property type="taxonomic scope" value="Eukaryota"/>
</dbReference>
<dbReference type="InterPro" id="IPR017853">
    <property type="entry name" value="GH"/>
</dbReference>
<dbReference type="GO" id="GO:0042973">
    <property type="term" value="F:glucan endo-1,3-beta-D-glucosidase activity"/>
    <property type="evidence" value="ECO:0007669"/>
    <property type="project" value="TreeGrafter"/>
</dbReference>
<accession>W2RQ50</accession>
<dbReference type="FunCoup" id="W2RQ50">
    <property type="interactions" value="105"/>
</dbReference>
<evidence type="ECO:0000313" key="5">
    <source>
        <dbReference type="EMBL" id="ETN37838.1"/>
    </source>
</evidence>
<feature type="signal peptide" evidence="4">
    <location>
        <begin position="1"/>
        <end position="19"/>
    </location>
</feature>
<keyword evidence="3" id="KW-0378">Hydrolase</keyword>
<comment type="subcellular location">
    <subcellularLocation>
        <location evidence="1">Cell envelope</location>
    </subcellularLocation>
</comment>
<dbReference type="GeneID" id="19974800"/>
<keyword evidence="4" id="KW-0732">Signal</keyword>
<reference evidence="5 6" key="1">
    <citation type="submission" date="2013-03" db="EMBL/GenBank/DDBJ databases">
        <title>The Genome Sequence of Phialophora europaea CBS 101466.</title>
        <authorList>
            <consortium name="The Broad Institute Genomics Platform"/>
            <person name="Cuomo C."/>
            <person name="de Hoog S."/>
            <person name="Gorbushina A."/>
            <person name="Walker B."/>
            <person name="Young S.K."/>
            <person name="Zeng Q."/>
            <person name="Gargeya S."/>
            <person name="Fitzgerald M."/>
            <person name="Haas B."/>
            <person name="Abouelleil A."/>
            <person name="Allen A.W."/>
            <person name="Alvarado L."/>
            <person name="Arachchi H.M."/>
            <person name="Berlin A.M."/>
            <person name="Chapman S.B."/>
            <person name="Gainer-Dewar J."/>
            <person name="Goldberg J."/>
            <person name="Griggs A."/>
            <person name="Gujja S."/>
            <person name="Hansen M."/>
            <person name="Howarth C."/>
            <person name="Imamovic A."/>
            <person name="Ireland A."/>
            <person name="Larimer J."/>
            <person name="McCowan C."/>
            <person name="Murphy C."/>
            <person name="Pearson M."/>
            <person name="Poon T.W."/>
            <person name="Priest M."/>
            <person name="Roberts A."/>
            <person name="Saif S."/>
            <person name="Shea T."/>
            <person name="Sisk P."/>
            <person name="Sykes S."/>
            <person name="Wortman J."/>
            <person name="Nusbaum C."/>
            <person name="Birren B."/>
        </authorList>
    </citation>
    <scope>NUCLEOTIDE SEQUENCE [LARGE SCALE GENOMIC DNA]</scope>
    <source>
        <strain evidence="5 6">CBS 101466</strain>
    </source>
</reference>